<dbReference type="Pfam" id="PF13812">
    <property type="entry name" value="PPR_3"/>
    <property type="match status" value="1"/>
</dbReference>
<name>A0A835RTH8_VANPL</name>
<dbReference type="NCBIfam" id="TIGR00756">
    <property type="entry name" value="PPR"/>
    <property type="match status" value="2"/>
</dbReference>
<evidence type="ECO:0000256" key="1">
    <source>
        <dbReference type="ARBA" id="ARBA00004173"/>
    </source>
</evidence>
<accession>A0A835RTH8</accession>
<dbReference type="PANTHER" id="PTHR45717:SF15">
    <property type="entry name" value="AGL218WP"/>
    <property type="match status" value="1"/>
</dbReference>
<evidence type="ECO:0000256" key="5">
    <source>
        <dbReference type="ARBA" id="ARBA00023128"/>
    </source>
</evidence>
<keyword evidence="9" id="KW-1185">Reference proteome</keyword>
<feature type="region of interest" description="Disordered" evidence="6">
    <location>
        <begin position="83"/>
        <end position="154"/>
    </location>
</feature>
<feature type="domain" description="PROP1-like PPR" evidence="7">
    <location>
        <begin position="437"/>
        <end position="570"/>
    </location>
</feature>
<feature type="compositionally biased region" description="Basic and acidic residues" evidence="6">
    <location>
        <begin position="114"/>
        <end position="123"/>
    </location>
</feature>
<reference evidence="8 9" key="1">
    <citation type="journal article" date="2020" name="Nat. Food">
        <title>A phased Vanilla planifolia genome enables genetic improvement of flavour and production.</title>
        <authorList>
            <person name="Hasing T."/>
            <person name="Tang H."/>
            <person name="Brym M."/>
            <person name="Khazi F."/>
            <person name="Huang T."/>
            <person name="Chambers A.H."/>
        </authorList>
    </citation>
    <scope>NUCLEOTIDE SEQUENCE [LARGE SCALE GENOMIC DNA]</scope>
    <source>
        <tissue evidence="8">Leaf</tissue>
    </source>
</reference>
<evidence type="ECO:0000313" key="9">
    <source>
        <dbReference type="Proteomes" id="UP000636800"/>
    </source>
</evidence>
<dbReference type="InterPro" id="IPR033443">
    <property type="entry name" value="PROP1-like_PPR_dom"/>
</dbReference>
<evidence type="ECO:0000256" key="2">
    <source>
        <dbReference type="ARBA" id="ARBA00007626"/>
    </source>
</evidence>
<evidence type="ECO:0000256" key="3">
    <source>
        <dbReference type="ARBA" id="ARBA00022737"/>
    </source>
</evidence>
<evidence type="ECO:0000313" key="8">
    <source>
        <dbReference type="EMBL" id="KAG0497794.1"/>
    </source>
</evidence>
<keyword evidence="5" id="KW-0496">Mitochondrion</keyword>
<dbReference type="InterPro" id="IPR002885">
    <property type="entry name" value="PPR_rpt"/>
</dbReference>
<dbReference type="SUPFAM" id="SSF81901">
    <property type="entry name" value="HCP-like"/>
    <property type="match status" value="1"/>
</dbReference>
<gene>
    <name evidence="8" type="ORF">HPP92_002485</name>
</gene>
<comment type="subcellular location">
    <subcellularLocation>
        <location evidence="1">Mitochondrion</location>
    </subcellularLocation>
</comment>
<proteinExistence type="inferred from homology"/>
<dbReference type="Gene3D" id="1.25.40.10">
    <property type="entry name" value="Tetratricopeptide repeat domain"/>
    <property type="match status" value="2"/>
</dbReference>
<comment type="similarity">
    <text evidence="2">Belongs to the PPR family. P subfamily.</text>
</comment>
<dbReference type="AlphaFoldDB" id="A0A835RTH8"/>
<comment type="caution">
    <text evidence="8">The sequence shown here is derived from an EMBL/GenBank/DDBJ whole genome shotgun (WGS) entry which is preliminary data.</text>
</comment>
<dbReference type="Proteomes" id="UP000636800">
    <property type="component" value="Chromosome 1"/>
</dbReference>
<evidence type="ECO:0000256" key="4">
    <source>
        <dbReference type="ARBA" id="ARBA00022946"/>
    </source>
</evidence>
<dbReference type="FunFam" id="1.25.40.10:FF:000394">
    <property type="entry name" value="Pentatricopeptide repeat-containing protein, mitochondrial"/>
    <property type="match status" value="1"/>
</dbReference>
<dbReference type="GO" id="GO:0005739">
    <property type="term" value="C:mitochondrion"/>
    <property type="evidence" value="ECO:0007669"/>
    <property type="project" value="UniProtKB-SubCell"/>
</dbReference>
<organism evidence="8 9">
    <name type="scientific">Vanilla planifolia</name>
    <name type="common">Vanilla</name>
    <dbReference type="NCBI Taxonomy" id="51239"/>
    <lineage>
        <taxon>Eukaryota</taxon>
        <taxon>Viridiplantae</taxon>
        <taxon>Streptophyta</taxon>
        <taxon>Embryophyta</taxon>
        <taxon>Tracheophyta</taxon>
        <taxon>Spermatophyta</taxon>
        <taxon>Magnoliopsida</taxon>
        <taxon>Liliopsida</taxon>
        <taxon>Asparagales</taxon>
        <taxon>Orchidaceae</taxon>
        <taxon>Vanilloideae</taxon>
        <taxon>Vanilleae</taxon>
        <taxon>Vanilla</taxon>
    </lineage>
</organism>
<evidence type="ECO:0000259" key="7">
    <source>
        <dbReference type="Pfam" id="PF17177"/>
    </source>
</evidence>
<sequence>MWAIRRASNTTRNQSYYVLVSRTIYAKPGVHLGNGKDQQSKGDLFLKEKGDPYTGVCCPTRLISCIGSLPVVSLDWARNLSSQVRTNSTDKDDDLEDGFSDLEAPPETDNIGELSDREDKEISEGDSDGENSDVTGDDELGLSQTESDNGEKGLGKKIQSSLFTTIMEAPRFSFANTLDKWVEEGNPLGRPEISLAMLNLRKRRLYGKALQFMEWLEATKRLDFGEREYSSHLDLVAKMQGIYKAEKFIDKVPKSFCGEILYRTLLANCVSAVNVKKAEEVFSKIRDNALPLTIFACNQLLLLYKKVNRKKIGDVLKMMEQEGIKPSLFTYRLLIDTKGRLHDISGMEDVITAMRAEGVEPDLYLQAVIAKHYIFDGHKEKAEAVLKDIEGDDIGNNRAACKVLLPLYASLDKVDDVGRIWNICKDNPRLEECLAAIEAWGKLGNIEKAEEVFEEMIKSWKKLSSKYYNALLKVYANHKLLIKGKDLAKRMSDSGCKIGPSTIDALVKLHVMAGEVEKADSILCKASEQNQLKPFYTTYIYMLETYAKRGDVHHAEKIFHRLKQLGFVGRIRQFQLLLDAYVNAKVPAYGFRERMKADNIFPNKTLSAQLQASDAFRRTEISELLD</sequence>
<dbReference type="InterPro" id="IPR011990">
    <property type="entry name" value="TPR-like_helical_dom_sf"/>
</dbReference>
<keyword evidence="4" id="KW-0809">Transit peptide</keyword>
<evidence type="ECO:0000256" key="6">
    <source>
        <dbReference type="SAM" id="MobiDB-lite"/>
    </source>
</evidence>
<feature type="compositionally biased region" description="Acidic residues" evidence="6">
    <location>
        <begin position="91"/>
        <end position="106"/>
    </location>
</feature>
<protein>
    <recommendedName>
        <fullName evidence="7">PROP1-like PPR domain-containing protein</fullName>
    </recommendedName>
</protein>
<dbReference type="GO" id="GO:0003729">
    <property type="term" value="F:mRNA binding"/>
    <property type="evidence" value="ECO:0007669"/>
    <property type="project" value="UniProtKB-ARBA"/>
</dbReference>
<dbReference type="EMBL" id="JADCNL010000001">
    <property type="protein sequence ID" value="KAG0497794.1"/>
    <property type="molecule type" value="Genomic_DNA"/>
</dbReference>
<dbReference type="Pfam" id="PF17177">
    <property type="entry name" value="PPR_long"/>
    <property type="match status" value="1"/>
</dbReference>
<feature type="compositionally biased region" description="Acidic residues" evidence="6">
    <location>
        <begin position="124"/>
        <end position="140"/>
    </location>
</feature>
<dbReference type="PANTHER" id="PTHR45717">
    <property type="entry name" value="OS12G0527900 PROTEIN"/>
    <property type="match status" value="1"/>
</dbReference>
<keyword evidence="3" id="KW-0677">Repeat</keyword>